<evidence type="ECO:0000256" key="1">
    <source>
        <dbReference type="SAM" id="MobiDB-lite"/>
    </source>
</evidence>
<accession>A0A7D9LEZ0</accession>
<feature type="compositionally biased region" description="Polar residues" evidence="1">
    <location>
        <begin position="147"/>
        <end position="161"/>
    </location>
</feature>
<protein>
    <submittedName>
        <fullName evidence="2">PREDICTED: uncharacterized protein LOC107346460</fullName>
    </submittedName>
</protein>
<feature type="compositionally biased region" description="Basic residues" evidence="1">
    <location>
        <begin position="10"/>
        <end position="21"/>
    </location>
</feature>
<organism evidence="2 3">
    <name type="scientific">Paramuricea clavata</name>
    <name type="common">Red gorgonian</name>
    <name type="synonym">Violescent sea-whip</name>
    <dbReference type="NCBI Taxonomy" id="317549"/>
    <lineage>
        <taxon>Eukaryota</taxon>
        <taxon>Metazoa</taxon>
        <taxon>Cnidaria</taxon>
        <taxon>Anthozoa</taxon>
        <taxon>Octocorallia</taxon>
        <taxon>Malacalcyonacea</taxon>
        <taxon>Plexauridae</taxon>
        <taxon>Paramuricea</taxon>
    </lineage>
</organism>
<name>A0A7D9LEZ0_PARCT</name>
<dbReference type="EMBL" id="CACRXK020017283">
    <property type="protein sequence ID" value="CAB4030995.1"/>
    <property type="molecule type" value="Genomic_DNA"/>
</dbReference>
<dbReference type="Proteomes" id="UP001152795">
    <property type="component" value="Unassembled WGS sequence"/>
</dbReference>
<gene>
    <name evidence="2" type="ORF">PACLA_8A012797</name>
</gene>
<keyword evidence="3" id="KW-1185">Reference proteome</keyword>
<dbReference type="Gene3D" id="4.10.60.10">
    <property type="entry name" value="Zinc finger, CCHC-type"/>
    <property type="match status" value="1"/>
</dbReference>
<evidence type="ECO:0000313" key="3">
    <source>
        <dbReference type="Proteomes" id="UP001152795"/>
    </source>
</evidence>
<sequence length="201" mass="22694">MTEAQELGRMKRVRNGHRTSTKRTISAANDLLTSVDDKSKLAPHVVKLTLKKKTLEDKLVVFQQQDNAILELVARKDILRKGGRCFLCLKKNHLCRDCNSKTQCFKCRSRHHISICTKDNNERKSENPANVQKDAQQDQGLQAQQKTGSENNPLKQQTNGTNLLVSSKTPVLLQTAQATITQDDTTVNSAKKKREFKPMIL</sequence>
<feature type="region of interest" description="Disordered" evidence="1">
    <location>
        <begin position="1"/>
        <end position="22"/>
    </location>
</feature>
<evidence type="ECO:0000313" key="2">
    <source>
        <dbReference type="EMBL" id="CAB4030995.1"/>
    </source>
</evidence>
<feature type="region of interest" description="Disordered" evidence="1">
    <location>
        <begin position="119"/>
        <end position="161"/>
    </location>
</feature>
<proteinExistence type="predicted"/>
<dbReference type="AlphaFoldDB" id="A0A7D9LEZ0"/>
<comment type="caution">
    <text evidence="2">The sequence shown here is derived from an EMBL/GenBank/DDBJ whole genome shotgun (WGS) entry which is preliminary data.</text>
</comment>
<feature type="compositionally biased region" description="Low complexity" evidence="1">
    <location>
        <begin position="132"/>
        <end position="146"/>
    </location>
</feature>
<reference evidence="2" key="1">
    <citation type="submission" date="2020-04" db="EMBL/GenBank/DDBJ databases">
        <authorList>
            <person name="Alioto T."/>
            <person name="Alioto T."/>
            <person name="Gomez Garrido J."/>
        </authorList>
    </citation>
    <scope>NUCLEOTIDE SEQUENCE</scope>
    <source>
        <strain evidence="2">A484AB</strain>
    </source>
</reference>